<sequence>MSLLETLSSEIGTFTKSGGDNLHDLYNESESLLKELKELEASLESQLEQENIKCLSKFTNKWYKTSIDSLKSYNTATNRFSKNILVNSKFNIDLDDAYTYPLLLNNFPVYTDSTEKDKTESVGFSSDLKGIKIENREELIKAIILHLLKIGQCDIVKEIVKELSLGSSVVIDESLLAKFEFLNKIVQDIVVNHDLSKALSWFKDKYNEKVRNSSRISQLSNPVPSNFNDIEFKFHMLEFIILLNGKDSSFSLNDALDAYLYSKDNFSRFFKEYLSEISPLMTLLLFQNNRSEDDFDLGNHKDKLLADFIAKMKHSFNIERDRKKNNASEMRFVSELLDHFENIHSQQSLFVNISNEFISEYCKDLRLSNDSSLFQSILAGYIYLPSFYKYNQIQSKMNKLISVSSEARNGDDSKNGTSTEMSNGGEATIINYEATFNYDLPFQLPDSNRFLFNYHPIFICPISKEQLVPITHNQDQNVDEEPQSKRKKSSSLDPAASSSSTTTSFSTSSSSPNNPVVVLNFCQHLALRESVWQLSKKGSDIFKCHYCYKKHKFSDVTDAYFIDL</sequence>
<evidence type="ECO:0000313" key="4">
    <source>
        <dbReference type="EMBL" id="ABN67779.2"/>
    </source>
</evidence>
<dbReference type="OMA" id="EFKFHML"/>
<dbReference type="InParanoid" id="A3LXB9"/>
<dbReference type="InterPro" id="IPR024964">
    <property type="entry name" value="CTLH/CRA"/>
</dbReference>
<dbReference type="GO" id="GO:0005634">
    <property type="term" value="C:nucleus"/>
    <property type="evidence" value="ECO:0007669"/>
    <property type="project" value="TreeGrafter"/>
</dbReference>
<dbReference type="GO" id="GO:0034657">
    <property type="term" value="C:GID complex"/>
    <property type="evidence" value="ECO:0007669"/>
    <property type="project" value="TreeGrafter"/>
</dbReference>
<evidence type="ECO:0000256" key="1">
    <source>
        <dbReference type="SAM" id="Coils"/>
    </source>
</evidence>
<feature type="coiled-coil region" evidence="1">
    <location>
        <begin position="22"/>
        <end position="53"/>
    </location>
</feature>
<dbReference type="GeneID" id="4840191"/>
<dbReference type="AlphaFoldDB" id="A3LXB9"/>
<dbReference type="GO" id="GO:0043161">
    <property type="term" value="P:proteasome-mediated ubiquitin-dependent protein catabolic process"/>
    <property type="evidence" value="ECO:0007669"/>
    <property type="project" value="InterPro"/>
</dbReference>
<dbReference type="STRING" id="322104.A3LXB9"/>
<reference evidence="4 5" key="1">
    <citation type="journal article" date="2007" name="Nat. Biotechnol.">
        <title>Genome sequence of the lignocellulose-bioconverting and xylose-fermenting yeast Pichia stipitis.</title>
        <authorList>
            <person name="Jeffries T.W."/>
            <person name="Grigoriev I.V."/>
            <person name="Grimwood J."/>
            <person name="Laplaza J.M."/>
            <person name="Aerts A."/>
            <person name="Salamov A."/>
            <person name="Schmutz J."/>
            <person name="Lindquist E."/>
            <person name="Dehal P."/>
            <person name="Shapiro H."/>
            <person name="Jin Y.S."/>
            <person name="Passoth V."/>
            <person name="Richardson P.M."/>
        </authorList>
    </citation>
    <scope>NUCLEOTIDE SEQUENCE [LARGE SCALE GENOMIC DNA]</scope>
    <source>
        <strain evidence="5">ATCC 58785 / CBS 6054 / NBRC 10063 / NRRL Y-11545</strain>
    </source>
</reference>
<keyword evidence="5" id="KW-1185">Reference proteome</keyword>
<dbReference type="GO" id="GO:0005737">
    <property type="term" value="C:cytoplasm"/>
    <property type="evidence" value="ECO:0007669"/>
    <property type="project" value="TreeGrafter"/>
</dbReference>
<name>A3LXB9_PICST</name>
<evidence type="ECO:0000259" key="3">
    <source>
        <dbReference type="Pfam" id="PF10607"/>
    </source>
</evidence>
<feature type="domain" description="CTLH/CRA C-terminal to LisH motif" evidence="3">
    <location>
        <begin position="179"/>
        <end position="388"/>
    </location>
</feature>
<evidence type="ECO:0000256" key="2">
    <source>
        <dbReference type="SAM" id="MobiDB-lite"/>
    </source>
</evidence>
<dbReference type="InterPro" id="IPR045098">
    <property type="entry name" value="Fyv10_fam"/>
</dbReference>
<evidence type="ECO:0000313" key="5">
    <source>
        <dbReference type="Proteomes" id="UP000002258"/>
    </source>
</evidence>
<dbReference type="Proteomes" id="UP000002258">
    <property type="component" value="Chromosome 6"/>
</dbReference>
<dbReference type="GO" id="GO:0004842">
    <property type="term" value="F:ubiquitin-protein transferase activity"/>
    <property type="evidence" value="ECO:0007669"/>
    <property type="project" value="InterPro"/>
</dbReference>
<feature type="region of interest" description="Disordered" evidence="2">
    <location>
        <begin position="473"/>
        <end position="512"/>
    </location>
</feature>
<feature type="compositionally biased region" description="Low complexity" evidence="2">
    <location>
        <begin position="491"/>
        <end position="511"/>
    </location>
</feature>
<dbReference type="EMBL" id="CP000500">
    <property type="protein sequence ID" value="ABN67779.2"/>
    <property type="molecule type" value="Genomic_DNA"/>
</dbReference>
<dbReference type="eggNOG" id="KOG2817">
    <property type="taxonomic scope" value="Eukaryota"/>
</dbReference>
<protein>
    <recommendedName>
        <fullName evidence="3">CTLH/CRA C-terminal to LisH motif domain-containing protein</fullName>
    </recommendedName>
</protein>
<accession>A3LXB9</accession>
<organism evidence="4 5">
    <name type="scientific">Scheffersomyces stipitis (strain ATCC 58785 / CBS 6054 / NBRC 10063 / NRRL Y-11545)</name>
    <name type="common">Yeast</name>
    <name type="synonym">Pichia stipitis</name>
    <dbReference type="NCBI Taxonomy" id="322104"/>
    <lineage>
        <taxon>Eukaryota</taxon>
        <taxon>Fungi</taxon>
        <taxon>Dikarya</taxon>
        <taxon>Ascomycota</taxon>
        <taxon>Saccharomycotina</taxon>
        <taxon>Pichiomycetes</taxon>
        <taxon>Debaryomycetaceae</taxon>
        <taxon>Scheffersomyces</taxon>
    </lineage>
</organism>
<dbReference type="HOGENOM" id="CLU_041709_0_0_1"/>
<dbReference type="KEGG" id="pic:PICST_32763"/>
<dbReference type="PANTHER" id="PTHR12170">
    <property type="entry name" value="MACROPHAGE ERYTHROBLAST ATTACHER-RELATED"/>
    <property type="match status" value="1"/>
</dbReference>
<proteinExistence type="predicted"/>
<dbReference type="Pfam" id="PF10607">
    <property type="entry name" value="CTLH"/>
    <property type="match status" value="1"/>
</dbReference>
<gene>
    <name evidence="4" type="ORF">PICST_32763</name>
</gene>
<dbReference type="PANTHER" id="PTHR12170:SF3">
    <property type="entry name" value="GH10162P"/>
    <property type="match status" value="1"/>
</dbReference>
<keyword evidence="1" id="KW-0175">Coiled coil</keyword>
<dbReference type="OrthoDB" id="1933281at2759"/>
<dbReference type="RefSeq" id="XP_001385808.2">
    <property type="nucleotide sequence ID" value="XM_001385771.1"/>
</dbReference>